<dbReference type="InterPro" id="IPR000086">
    <property type="entry name" value="NUDIX_hydrolase_dom"/>
</dbReference>
<dbReference type="Proteomes" id="UP001187682">
    <property type="component" value="Unassembled WGS sequence"/>
</dbReference>
<dbReference type="FunFam" id="3.90.79.10:FF:000019">
    <property type="entry name" value="Thiamin pyrophosphokinase, putative"/>
    <property type="match status" value="1"/>
</dbReference>
<dbReference type="PANTHER" id="PTHR13622">
    <property type="entry name" value="THIAMIN PYROPHOSPHOKINASE"/>
    <property type="match status" value="1"/>
</dbReference>
<name>A0AAE8SVE2_9PEZI</name>
<evidence type="ECO:0000313" key="3">
    <source>
        <dbReference type="Proteomes" id="UP001187682"/>
    </source>
</evidence>
<sequence>MARPKTNLELVKETDSFPNETTDPAAYEEATQHLYTWVVSDRGNVVPVGFMLPAVVEQITALPEELRGEVGVQPHTRTITAFAGPAEEDRSKKIAKVTDYWREQRTFTALSKWRNELFPVYSSESDLAYNIERAACGLFGINTFGVHLTAFVRCKDSSYGLKIWVPTRAATKSSFPGMLDNTVAGGLTAGEDPLECVIREADEEASLPEALVRSNAVPCGTVTYITITDERSGGESGLICPECEWIYDLELPADVIPKPKDGEVESFNLCTVEEIKEELGRGRFKPNCASVMLDFFIRHGIITKETEEDFDEINRHLHRPLPFPGPQGAGTWTRWTN</sequence>
<reference evidence="2" key="1">
    <citation type="submission" date="2018-03" db="EMBL/GenBank/DDBJ databases">
        <authorList>
            <person name="Guldener U."/>
        </authorList>
    </citation>
    <scope>NUCLEOTIDE SEQUENCE</scope>
</reference>
<protein>
    <submittedName>
        <fullName evidence="2">Related to thiamin pyrophosphokinase</fullName>
    </submittedName>
</protein>
<gene>
    <name evidence="2" type="ORF">DNG_05314</name>
</gene>
<dbReference type="AlphaFoldDB" id="A0AAE8SVE2"/>
<dbReference type="PANTHER" id="PTHR13622:SF8">
    <property type="entry name" value="THIAMIN PYROPHOSPHOKINASE 1"/>
    <property type="match status" value="1"/>
</dbReference>
<dbReference type="Pfam" id="PF15916">
    <property type="entry name" value="DUF4743"/>
    <property type="match status" value="1"/>
</dbReference>
<dbReference type="InterPro" id="IPR015797">
    <property type="entry name" value="NUDIX_hydrolase-like_dom_sf"/>
</dbReference>
<proteinExistence type="predicted"/>
<dbReference type="PROSITE" id="PS51462">
    <property type="entry name" value="NUDIX"/>
    <property type="match status" value="1"/>
</dbReference>
<dbReference type="InterPro" id="IPR031804">
    <property type="entry name" value="DUF4743"/>
</dbReference>
<evidence type="ECO:0000313" key="2">
    <source>
        <dbReference type="EMBL" id="SPO02641.1"/>
    </source>
</evidence>
<accession>A0AAE8SVE2</accession>
<keyword evidence="3" id="KW-1185">Reference proteome</keyword>
<dbReference type="SUPFAM" id="SSF55811">
    <property type="entry name" value="Nudix"/>
    <property type="match status" value="1"/>
</dbReference>
<dbReference type="EMBL" id="ONZQ02000007">
    <property type="protein sequence ID" value="SPO02641.1"/>
    <property type="molecule type" value="Genomic_DNA"/>
</dbReference>
<dbReference type="Pfam" id="PF00293">
    <property type="entry name" value="NUDIX"/>
    <property type="match status" value="1"/>
</dbReference>
<comment type="caution">
    <text evidence="2">The sequence shown here is derived from an EMBL/GenBank/DDBJ whole genome shotgun (WGS) entry which is preliminary data.</text>
</comment>
<dbReference type="GO" id="GO:0044715">
    <property type="term" value="F:8-oxo-dGDP phosphatase activity"/>
    <property type="evidence" value="ECO:0007669"/>
    <property type="project" value="TreeGrafter"/>
</dbReference>
<evidence type="ECO:0000259" key="1">
    <source>
        <dbReference type="PROSITE" id="PS51462"/>
    </source>
</evidence>
<organism evidence="2 3">
    <name type="scientific">Cephalotrichum gorgonifer</name>
    <dbReference type="NCBI Taxonomy" id="2041049"/>
    <lineage>
        <taxon>Eukaryota</taxon>
        <taxon>Fungi</taxon>
        <taxon>Dikarya</taxon>
        <taxon>Ascomycota</taxon>
        <taxon>Pezizomycotina</taxon>
        <taxon>Sordariomycetes</taxon>
        <taxon>Hypocreomycetidae</taxon>
        <taxon>Microascales</taxon>
        <taxon>Microascaceae</taxon>
        <taxon>Cephalotrichum</taxon>
    </lineage>
</organism>
<dbReference type="CDD" id="cd03676">
    <property type="entry name" value="NUDIX_Tnr3_like"/>
    <property type="match status" value="1"/>
</dbReference>
<dbReference type="Gene3D" id="3.90.79.10">
    <property type="entry name" value="Nucleoside Triphosphate Pyrophosphohydrolase"/>
    <property type="match status" value="1"/>
</dbReference>
<feature type="domain" description="Nudix hydrolase" evidence="1">
    <location>
        <begin position="131"/>
        <end position="294"/>
    </location>
</feature>